<dbReference type="GO" id="GO:0019915">
    <property type="term" value="P:lipid storage"/>
    <property type="evidence" value="ECO:0007669"/>
    <property type="project" value="InterPro"/>
</dbReference>
<dbReference type="InterPro" id="IPR019388">
    <property type="entry name" value="FIT"/>
</dbReference>
<gene>
    <name evidence="9" type="ORF">Z043_107695</name>
</gene>
<dbReference type="Pfam" id="PF10261">
    <property type="entry name" value="FIT"/>
    <property type="match status" value="2"/>
</dbReference>
<feature type="transmembrane region" description="Helical" evidence="8">
    <location>
        <begin position="68"/>
        <end position="85"/>
    </location>
</feature>
<keyword evidence="4" id="KW-0256">Endoplasmic reticulum</keyword>
<dbReference type="PANTHER" id="PTHR23129:SF1">
    <property type="entry name" value="ACYL-COENZYME A DIPHOSPHATASE FITM2"/>
    <property type="match status" value="1"/>
</dbReference>
<organism evidence="9 10">
    <name type="scientific">Scleropages formosus</name>
    <name type="common">Asian bonytongue</name>
    <name type="synonym">Osteoglossum formosum</name>
    <dbReference type="NCBI Taxonomy" id="113540"/>
    <lineage>
        <taxon>Eukaryota</taxon>
        <taxon>Metazoa</taxon>
        <taxon>Chordata</taxon>
        <taxon>Craniata</taxon>
        <taxon>Vertebrata</taxon>
        <taxon>Euteleostomi</taxon>
        <taxon>Actinopterygii</taxon>
        <taxon>Neopterygii</taxon>
        <taxon>Teleostei</taxon>
        <taxon>Osteoglossocephala</taxon>
        <taxon>Osteoglossomorpha</taxon>
        <taxon>Osteoglossiformes</taxon>
        <taxon>Osteoglossidae</taxon>
        <taxon>Scleropages</taxon>
    </lineage>
</organism>
<evidence type="ECO:0000313" key="9">
    <source>
        <dbReference type="EMBL" id="KPP73231.1"/>
    </source>
</evidence>
<proteinExistence type="inferred from homology"/>
<evidence type="ECO:0000256" key="6">
    <source>
        <dbReference type="ARBA" id="ARBA00023098"/>
    </source>
</evidence>
<evidence type="ECO:0000256" key="1">
    <source>
        <dbReference type="ARBA" id="ARBA00004477"/>
    </source>
</evidence>
<keyword evidence="6" id="KW-0443">Lipid metabolism</keyword>
<evidence type="ECO:0000256" key="8">
    <source>
        <dbReference type="SAM" id="Phobius"/>
    </source>
</evidence>
<evidence type="ECO:0000256" key="5">
    <source>
        <dbReference type="ARBA" id="ARBA00022989"/>
    </source>
</evidence>
<keyword evidence="7 8" id="KW-0472">Membrane</keyword>
<dbReference type="HAMAP" id="MF_03230">
    <property type="entry name" value="FITM2"/>
    <property type="match status" value="1"/>
</dbReference>
<dbReference type="STRING" id="113540.ENSSFOP00015000279"/>
<accession>A0A0P7UG94</accession>
<comment type="caution">
    <text evidence="9">The sequence shown here is derived from an EMBL/GenBank/DDBJ whole genome shotgun (WGS) entry which is preliminary data.</text>
</comment>
<dbReference type="GO" id="GO:0010945">
    <property type="term" value="F:coenzyme A diphosphatase activity"/>
    <property type="evidence" value="ECO:0007669"/>
    <property type="project" value="InterPro"/>
</dbReference>
<feature type="transmembrane region" description="Helical" evidence="8">
    <location>
        <begin position="97"/>
        <end position="117"/>
    </location>
</feature>
<keyword evidence="5 8" id="KW-1133">Transmembrane helix</keyword>
<dbReference type="GO" id="GO:0034389">
    <property type="term" value="P:lipid droplet organization"/>
    <property type="evidence" value="ECO:0007669"/>
    <property type="project" value="InterPro"/>
</dbReference>
<sequence>MTVAMEALNILVKKLVAFWKITAVRRNLWRVFLFISFTGSLIKNFDIVPESYFSNSKNVLNVYFVKVSWAWHLFLLLPFIALSNSHNRHWSFVLQRLSSQLVSTAIWYIFTGLFFYIEDVTGVCSESHSPLVSRGEFTSKAECQKAGFRWEGYDISGHSFILSYSTLVIAEELVPMVSLKEDMRRQSRTSIVLDLLYVALNAIVTVWIWMFGCTSVYFHDITQKLFGTAFGLVAWYITYRVWYLNPFSPGLPPQRRPCKQHA</sequence>
<feature type="transmembrane region" description="Helical" evidence="8">
    <location>
        <begin position="225"/>
        <end position="245"/>
    </location>
</feature>
<keyword evidence="3" id="KW-0378">Hydrolase</keyword>
<dbReference type="PANTHER" id="PTHR23129">
    <property type="entry name" value="ACYL-COENZYME A DIPHOSPHATASE FITM2"/>
    <property type="match status" value="1"/>
</dbReference>
<evidence type="ECO:0000313" key="10">
    <source>
        <dbReference type="Proteomes" id="UP000034805"/>
    </source>
</evidence>
<dbReference type="InterPro" id="IPR046401">
    <property type="entry name" value="FITM1/2"/>
</dbReference>
<dbReference type="AlphaFoldDB" id="A0A0P7UG94"/>
<dbReference type="GO" id="GO:0008654">
    <property type="term" value="P:phospholipid biosynthetic process"/>
    <property type="evidence" value="ECO:0007669"/>
    <property type="project" value="TreeGrafter"/>
</dbReference>
<evidence type="ECO:0000256" key="7">
    <source>
        <dbReference type="ARBA" id="ARBA00023136"/>
    </source>
</evidence>
<comment type="subcellular location">
    <subcellularLocation>
        <location evidence="1">Endoplasmic reticulum membrane</location>
        <topology evidence="1">Multi-pass membrane protein</topology>
    </subcellularLocation>
</comment>
<dbReference type="EMBL" id="JARO02002223">
    <property type="protein sequence ID" value="KPP73231.1"/>
    <property type="molecule type" value="Genomic_DNA"/>
</dbReference>
<dbReference type="Proteomes" id="UP000034805">
    <property type="component" value="Unassembled WGS sequence"/>
</dbReference>
<evidence type="ECO:0000256" key="2">
    <source>
        <dbReference type="ARBA" id="ARBA00022692"/>
    </source>
</evidence>
<evidence type="ECO:0000256" key="4">
    <source>
        <dbReference type="ARBA" id="ARBA00022824"/>
    </source>
</evidence>
<feature type="transmembrane region" description="Helical" evidence="8">
    <location>
        <begin position="195"/>
        <end position="219"/>
    </location>
</feature>
<protein>
    <submittedName>
        <fullName evidence="9">Fit2 protein-like</fullName>
    </submittedName>
</protein>
<reference evidence="9 10" key="1">
    <citation type="submission" date="2015-08" db="EMBL/GenBank/DDBJ databases">
        <title>The genome of the Asian arowana (Scleropages formosus).</title>
        <authorList>
            <person name="Tan M.H."/>
            <person name="Gan H.M."/>
            <person name="Croft L.J."/>
            <person name="Austin C.M."/>
        </authorList>
    </citation>
    <scope>NUCLEOTIDE SEQUENCE [LARGE SCALE GENOMIC DNA]</scope>
    <source>
        <strain evidence="9">Aro1</strain>
    </source>
</reference>
<evidence type="ECO:0000256" key="3">
    <source>
        <dbReference type="ARBA" id="ARBA00022801"/>
    </source>
</evidence>
<keyword evidence="2 8" id="KW-0812">Transmembrane</keyword>
<dbReference type="GO" id="GO:0005789">
    <property type="term" value="C:endoplasmic reticulum membrane"/>
    <property type="evidence" value="ECO:0007669"/>
    <property type="project" value="UniProtKB-SubCell"/>
</dbReference>
<name>A0A0P7UG94_SCLFO</name>